<dbReference type="PROSITE" id="PS00967">
    <property type="entry name" value="NMU"/>
    <property type="match status" value="1"/>
</dbReference>
<dbReference type="GO" id="GO:0007218">
    <property type="term" value="P:neuropeptide signaling pathway"/>
    <property type="evidence" value="ECO:0007669"/>
    <property type="project" value="TreeGrafter"/>
</dbReference>
<evidence type="ECO:0000256" key="2">
    <source>
        <dbReference type="ARBA" id="ARBA00009957"/>
    </source>
</evidence>
<reference evidence="8 9" key="1">
    <citation type="submission" date="2018-11" db="EMBL/GenBank/DDBJ databases">
        <title>Haplotype-resolved cattle genomes.</title>
        <authorList>
            <person name="Low W.Y."/>
            <person name="Tearle R."/>
            <person name="Bickhart D.M."/>
            <person name="Rosen B.D."/>
            <person name="Koren S."/>
            <person name="Rhie A."/>
            <person name="Hiendleder S."/>
            <person name="Phillippy A.M."/>
            <person name="Smith T.P.L."/>
            <person name="Williams J.L."/>
        </authorList>
    </citation>
    <scope>NUCLEOTIDE SEQUENCE [LARGE SCALE GENOMIC DNA]</scope>
</reference>
<feature type="signal peptide" evidence="5">
    <location>
        <begin position="1"/>
        <end position="37"/>
    </location>
</feature>
<accession>A0A4W2HHJ5</accession>
<dbReference type="InterPro" id="IPR008200">
    <property type="entry name" value="NMU_C"/>
</dbReference>
<dbReference type="Ensembl" id="ENSBIXT00000050481.1">
    <property type="protein sequence ID" value="ENSBIXP00000041106.1"/>
    <property type="gene ID" value="ENSBIXG00000025283.1"/>
</dbReference>
<dbReference type="PANTHER" id="PTHR15390:SF0">
    <property type="entry name" value="NEUROMEDIN-U"/>
    <property type="match status" value="1"/>
</dbReference>
<keyword evidence="3" id="KW-0964">Secreted</keyword>
<name>A0A4W2HHJ5_BOBOX</name>
<dbReference type="GeneTree" id="ENSGT00510000048726"/>
<dbReference type="Proteomes" id="UP000429181">
    <property type="component" value="Chromosome 6"/>
</dbReference>
<dbReference type="Proteomes" id="UP000314981">
    <property type="component" value="Chromosome 6"/>
</dbReference>
<gene>
    <name evidence="7" type="primary">NMU</name>
</gene>
<dbReference type="GO" id="GO:0045987">
    <property type="term" value="P:positive regulation of smooth muscle contraction"/>
    <property type="evidence" value="ECO:0007669"/>
    <property type="project" value="TreeGrafter"/>
</dbReference>
<evidence type="ECO:0000259" key="6">
    <source>
        <dbReference type="SMART" id="SM00084"/>
    </source>
</evidence>
<protein>
    <submittedName>
        <fullName evidence="7">Neuromedin U</fullName>
    </submittedName>
</protein>
<keyword evidence="8" id="KW-1185">Reference proteome</keyword>
<dbReference type="AlphaFoldDB" id="A0A4W2HHJ5"/>
<dbReference type="SMART" id="SM00084">
    <property type="entry name" value="NMU"/>
    <property type="match status" value="1"/>
</dbReference>
<keyword evidence="5" id="KW-0732">Signal</keyword>
<evidence type="ECO:0000313" key="8">
    <source>
        <dbReference type="Proteomes" id="UP000314981"/>
    </source>
</evidence>
<feature type="domain" description="Neuromedin U C-terminal" evidence="6">
    <location>
        <begin position="114"/>
        <end position="138"/>
    </location>
</feature>
<dbReference type="GO" id="GO:0005576">
    <property type="term" value="C:extracellular region"/>
    <property type="evidence" value="ECO:0007669"/>
    <property type="project" value="UniProtKB-SubCell"/>
</dbReference>
<evidence type="ECO:0000256" key="5">
    <source>
        <dbReference type="SAM" id="SignalP"/>
    </source>
</evidence>
<dbReference type="PROSITE" id="PS51257">
    <property type="entry name" value="PROKAR_LIPOPROTEIN"/>
    <property type="match status" value="1"/>
</dbReference>
<evidence type="ECO:0000313" key="9">
    <source>
        <dbReference type="Proteomes" id="UP000429181"/>
    </source>
</evidence>
<dbReference type="GO" id="GO:0042922">
    <property type="term" value="F:neuromedin U receptor binding"/>
    <property type="evidence" value="ECO:0007669"/>
    <property type="project" value="InterPro"/>
</dbReference>
<evidence type="ECO:0000313" key="7">
    <source>
        <dbReference type="Ensembl" id="ENSBIXP00005029284.1"/>
    </source>
</evidence>
<dbReference type="InterPro" id="IPR018070">
    <property type="entry name" value="Neuromedin-U_amidation-site"/>
</dbReference>
<comment type="similarity">
    <text evidence="2">Belongs to the NmU family.</text>
</comment>
<dbReference type="Ensembl" id="ENSBIXT00005011246.1">
    <property type="protein sequence ID" value="ENSBIXP00005029284.1"/>
    <property type="gene ID" value="ENSBIXG00005009233.1"/>
</dbReference>
<proteinExistence type="inferred from homology"/>
<sequence length="146" mass="16384">MLRAASRRPEPPAGHVAAGSPLLLLLLLSCCADACGGAPVLPQGLQPEQELQLWKQINDACLSLLSMHPQPQASNALEEICLTIMRTLPKPQSSVLHPLLQLVPQLHERRMKRFRLDEEFQGPIASQSRRYFLFRPRNGRRSEGYI</sequence>
<dbReference type="GO" id="GO:0043195">
    <property type="term" value="C:terminal bouton"/>
    <property type="evidence" value="ECO:0007669"/>
    <property type="project" value="TreeGrafter"/>
</dbReference>
<evidence type="ECO:0000256" key="3">
    <source>
        <dbReference type="ARBA" id="ARBA00022525"/>
    </source>
</evidence>
<dbReference type="GO" id="GO:0050806">
    <property type="term" value="P:positive regulation of synaptic transmission"/>
    <property type="evidence" value="ECO:0007669"/>
    <property type="project" value="TreeGrafter"/>
</dbReference>
<evidence type="ECO:0000256" key="4">
    <source>
        <dbReference type="ARBA" id="ARBA00022815"/>
    </source>
</evidence>
<reference evidence="7" key="2">
    <citation type="submission" date="2025-05" db="UniProtKB">
        <authorList>
            <consortium name="Ensembl"/>
        </authorList>
    </citation>
    <scope>IDENTIFICATION</scope>
</reference>
<feature type="chain" id="PRO_5044611876" evidence="5">
    <location>
        <begin position="38"/>
        <end position="146"/>
    </location>
</feature>
<dbReference type="InterPro" id="IPR042384">
    <property type="entry name" value="NMU"/>
</dbReference>
<dbReference type="Pfam" id="PF02070">
    <property type="entry name" value="NMU"/>
    <property type="match status" value="1"/>
</dbReference>
<dbReference type="PANTHER" id="PTHR15390">
    <property type="entry name" value="NEUROMEDIN-U"/>
    <property type="match status" value="1"/>
</dbReference>
<evidence type="ECO:0000256" key="1">
    <source>
        <dbReference type="ARBA" id="ARBA00004613"/>
    </source>
</evidence>
<organism evidence="7 9">
    <name type="scientific">Bos indicus x Bos taurus</name>
    <name type="common">Hybrid cattle</name>
    <dbReference type="NCBI Taxonomy" id="30522"/>
    <lineage>
        <taxon>Eukaryota</taxon>
        <taxon>Metazoa</taxon>
        <taxon>Chordata</taxon>
        <taxon>Craniata</taxon>
        <taxon>Vertebrata</taxon>
        <taxon>Euteleostomi</taxon>
        <taxon>Mammalia</taxon>
        <taxon>Eutheria</taxon>
        <taxon>Laurasiatheria</taxon>
        <taxon>Artiodactyla</taxon>
        <taxon>Ruminantia</taxon>
        <taxon>Pecora</taxon>
        <taxon>Bovidae</taxon>
        <taxon>Bovinae</taxon>
        <taxon>Bos</taxon>
    </lineage>
</organism>
<comment type="subcellular location">
    <subcellularLocation>
        <location evidence="1">Secreted</location>
    </subcellularLocation>
</comment>
<keyword evidence="4" id="KW-0027">Amidation</keyword>